<dbReference type="OrthoDB" id="9800754at2"/>
<organism evidence="4 5">
    <name type="scientific">Algoriella xinjiangensis</name>
    <dbReference type="NCBI Taxonomy" id="684065"/>
    <lineage>
        <taxon>Bacteria</taxon>
        <taxon>Pseudomonadati</taxon>
        <taxon>Bacteroidota</taxon>
        <taxon>Flavobacteriia</taxon>
        <taxon>Flavobacteriales</taxon>
        <taxon>Weeksellaceae</taxon>
        <taxon>Algoriella</taxon>
    </lineage>
</organism>
<dbReference type="EMBL" id="FOUZ01000010">
    <property type="protein sequence ID" value="SFN33447.1"/>
    <property type="molecule type" value="Genomic_DNA"/>
</dbReference>
<dbReference type="AlphaFoldDB" id="A0A1I4Y5Z7"/>
<keyword evidence="5" id="KW-1185">Reference proteome</keyword>
<evidence type="ECO:0000256" key="2">
    <source>
        <dbReference type="SAM" id="Coils"/>
    </source>
</evidence>
<sequence length="264" mass="30058">MQSLQQLTLPVWPLEDNTILEQVSVTFQTFGLPLGTAPVILINHSLQGDSDCTYHWEGVMGKNKAIDLNEYTVICIDIPGNGVSETIKYDYIPRDQITARDVAVLFWLTLFELEVQEVFAIIGADLGGGIAWEMACLFPNKVLNIIPIAASPKTDQWLIKEPNAKNEYLKSIFYSIDISKNRGNILEVSQFIKSNIHVIYVKEGNVFNKAELRRYYTKLNQLKKSVKFYEIEQIEDNALLKEQIEQVEKIVDGILEKEFINNVA</sequence>
<protein>
    <submittedName>
        <fullName evidence="4">Homoserine O-acetyltransferase</fullName>
    </submittedName>
</protein>
<dbReference type="PANTHER" id="PTHR32268:SF11">
    <property type="entry name" value="HOMOSERINE O-ACETYLTRANSFERASE"/>
    <property type="match status" value="1"/>
</dbReference>
<dbReference type="InterPro" id="IPR000073">
    <property type="entry name" value="AB_hydrolase_1"/>
</dbReference>
<proteinExistence type="predicted"/>
<evidence type="ECO:0000313" key="5">
    <source>
        <dbReference type="Proteomes" id="UP000199149"/>
    </source>
</evidence>
<feature type="coiled-coil region" evidence="2">
    <location>
        <begin position="212"/>
        <end position="257"/>
    </location>
</feature>
<dbReference type="GO" id="GO:0009086">
    <property type="term" value="P:methionine biosynthetic process"/>
    <property type="evidence" value="ECO:0007669"/>
    <property type="project" value="TreeGrafter"/>
</dbReference>
<dbReference type="GO" id="GO:0009092">
    <property type="term" value="P:homoserine metabolic process"/>
    <property type="evidence" value="ECO:0007669"/>
    <property type="project" value="TreeGrafter"/>
</dbReference>
<dbReference type="GO" id="GO:0004414">
    <property type="term" value="F:homoserine O-acetyltransferase activity"/>
    <property type="evidence" value="ECO:0007669"/>
    <property type="project" value="TreeGrafter"/>
</dbReference>
<dbReference type="Pfam" id="PF00561">
    <property type="entry name" value="Abhydrolase_1"/>
    <property type="match status" value="1"/>
</dbReference>
<name>A0A1I4Y5Z7_9FLAO</name>
<keyword evidence="2" id="KW-0175">Coiled coil</keyword>
<gene>
    <name evidence="4" type="ORF">SAMN05421738_110135</name>
</gene>
<dbReference type="SUPFAM" id="SSF53474">
    <property type="entry name" value="alpha/beta-Hydrolases"/>
    <property type="match status" value="1"/>
</dbReference>
<keyword evidence="1 4" id="KW-0808">Transferase</keyword>
<dbReference type="InterPro" id="IPR008220">
    <property type="entry name" value="HAT_MetX-like"/>
</dbReference>
<feature type="domain" description="AB hydrolase-1" evidence="3">
    <location>
        <begin position="38"/>
        <end position="158"/>
    </location>
</feature>
<dbReference type="Proteomes" id="UP000199149">
    <property type="component" value="Unassembled WGS sequence"/>
</dbReference>
<accession>A0A1I4Y5Z7</accession>
<evidence type="ECO:0000259" key="3">
    <source>
        <dbReference type="Pfam" id="PF00561"/>
    </source>
</evidence>
<evidence type="ECO:0000256" key="1">
    <source>
        <dbReference type="ARBA" id="ARBA00022679"/>
    </source>
</evidence>
<reference evidence="5" key="1">
    <citation type="submission" date="2016-10" db="EMBL/GenBank/DDBJ databases">
        <authorList>
            <person name="Varghese N."/>
            <person name="Submissions S."/>
        </authorList>
    </citation>
    <scope>NUCLEOTIDE SEQUENCE [LARGE SCALE GENOMIC DNA]</scope>
    <source>
        <strain evidence="5">XJ109</strain>
    </source>
</reference>
<dbReference type="Gene3D" id="3.40.50.1820">
    <property type="entry name" value="alpha/beta hydrolase"/>
    <property type="match status" value="1"/>
</dbReference>
<dbReference type="PANTHER" id="PTHR32268">
    <property type="entry name" value="HOMOSERINE O-ACETYLTRANSFERASE"/>
    <property type="match status" value="1"/>
</dbReference>
<dbReference type="RefSeq" id="WP_092908702.1">
    <property type="nucleotide sequence ID" value="NZ_FOUZ01000010.1"/>
</dbReference>
<dbReference type="STRING" id="684065.SAMN05421738_110135"/>
<evidence type="ECO:0000313" key="4">
    <source>
        <dbReference type="EMBL" id="SFN33447.1"/>
    </source>
</evidence>
<dbReference type="InterPro" id="IPR029058">
    <property type="entry name" value="AB_hydrolase_fold"/>
</dbReference>